<evidence type="ECO:0000256" key="1">
    <source>
        <dbReference type="SAM" id="MobiDB-lite"/>
    </source>
</evidence>
<name>A0A9W3DJI6_RAPSA</name>
<dbReference type="AlphaFoldDB" id="A0A9W3DJI6"/>
<dbReference type="PANTHER" id="PTHR48449">
    <property type="entry name" value="DUF1985 DOMAIN-CONTAINING PROTEIN"/>
    <property type="match status" value="1"/>
</dbReference>
<organism evidence="3 4">
    <name type="scientific">Raphanus sativus</name>
    <name type="common">Radish</name>
    <name type="synonym">Raphanus raphanistrum var. sativus</name>
    <dbReference type="NCBI Taxonomy" id="3726"/>
    <lineage>
        <taxon>Eukaryota</taxon>
        <taxon>Viridiplantae</taxon>
        <taxon>Streptophyta</taxon>
        <taxon>Embryophyta</taxon>
        <taxon>Tracheophyta</taxon>
        <taxon>Spermatophyta</taxon>
        <taxon>Magnoliopsida</taxon>
        <taxon>eudicotyledons</taxon>
        <taxon>Gunneridae</taxon>
        <taxon>Pentapetalae</taxon>
        <taxon>rosids</taxon>
        <taxon>malvids</taxon>
        <taxon>Brassicales</taxon>
        <taxon>Brassicaceae</taxon>
        <taxon>Brassiceae</taxon>
        <taxon>Raphanus</taxon>
    </lineage>
</organism>
<dbReference type="OrthoDB" id="1111631at2759"/>
<dbReference type="InterPro" id="IPR015410">
    <property type="entry name" value="DUF1985"/>
</dbReference>
<evidence type="ECO:0000313" key="3">
    <source>
        <dbReference type="Proteomes" id="UP000504610"/>
    </source>
</evidence>
<reference evidence="4" key="2">
    <citation type="submission" date="2025-08" db="UniProtKB">
        <authorList>
            <consortium name="RefSeq"/>
        </authorList>
    </citation>
    <scope>IDENTIFICATION</scope>
    <source>
        <tissue evidence="4">Leaf</tissue>
    </source>
</reference>
<keyword evidence="3" id="KW-1185">Reference proteome</keyword>
<feature type="compositionally biased region" description="Polar residues" evidence="1">
    <location>
        <begin position="361"/>
        <end position="380"/>
    </location>
</feature>
<evidence type="ECO:0000313" key="4">
    <source>
        <dbReference type="RefSeq" id="XP_056864050.1"/>
    </source>
</evidence>
<dbReference type="RefSeq" id="XP_056864050.1">
    <property type="nucleotide sequence ID" value="XM_057008070.1"/>
</dbReference>
<dbReference type="PANTHER" id="PTHR48449:SF1">
    <property type="entry name" value="DUF1985 DOMAIN-CONTAINING PROTEIN"/>
    <property type="match status" value="1"/>
</dbReference>
<protein>
    <submittedName>
        <fullName evidence="4">Uncharacterized protein LOC130511192</fullName>
    </submittedName>
</protein>
<accession>A0A9W3DJI6</accession>
<sequence length="406" mass="47071">MLCYQLDIKKKNELWSLIGPHPVRFSLIEFEHLTGLNCKYIENLDNPALEVTDELARFWELMGVDIDAGPNTLQIIAACKRCQEWSRVDRMRLGYLAIYLGYIEEKKNSSATRANPVRLVMDLEEFETYPWGRLAFKWLIDSLKRKNFTKTYTIDGFVQVLQVWVYFALPDFTAAFGKPIRNKPSPPLLAYKGHKGRKFVKEGITTQTRVVNYVAKEIGEMFLQWDNDVGDVAVENLLMFMFSAKANWNWTQECWPVKGIKTWTNLVYMKQEPPQFPVNEERRARKKAHTEAYTEFLPSEDHIEPPLESFVARNKLTGGEIEQMFKEMTKVMTVGFSECVKEMKLIWDRMESVEKKVGMNQKGTDSNELQLTLSDPNTTAREPGVSTKPSSKIRVLRNTRQNTKIP</sequence>
<dbReference type="GeneID" id="130511192"/>
<dbReference type="Pfam" id="PF09331">
    <property type="entry name" value="DUF1985"/>
    <property type="match status" value="1"/>
</dbReference>
<gene>
    <name evidence="4" type="primary">LOC130511192</name>
</gene>
<proteinExistence type="predicted"/>
<dbReference type="KEGG" id="rsz:130511192"/>
<feature type="domain" description="DUF1985" evidence="2">
    <location>
        <begin position="2"/>
        <end position="141"/>
    </location>
</feature>
<dbReference type="Proteomes" id="UP000504610">
    <property type="component" value="Chromosome 4"/>
</dbReference>
<evidence type="ECO:0000259" key="2">
    <source>
        <dbReference type="Pfam" id="PF09331"/>
    </source>
</evidence>
<reference evidence="3" key="1">
    <citation type="journal article" date="2019" name="Database">
        <title>The radish genome database (RadishGD): an integrated information resource for radish genomics.</title>
        <authorList>
            <person name="Yu H.J."/>
            <person name="Baek S."/>
            <person name="Lee Y.J."/>
            <person name="Cho A."/>
            <person name="Mun J.H."/>
        </authorList>
    </citation>
    <scope>NUCLEOTIDE SEQUENCE [LARGE SCALE GENOMIC DNA]</scope>
    <source>
        <strain evidence="3">cv. WK10039</strain>
    </source>
</reference>
<feature type="region of interest" description="Disordered" evidence="1">
    <location>
        <begin position="357"/>
        <end position="406"/>
    </location>
</feature>